<sequence length="72" mass="8482">MGQNPYFSQFTKKKKKKTKPLKFSAKISHKIPFIAYNTRFLCIKEKSNKRRKHENQKIPLALSFSHGFIIKG</sequence>
<proteinExistence type="predicted"/>
<dbReference type="EMBL" id="QBQB01000142">
    <property type="protein sequence ID" value="PUD39422.1"/>
    <property type="molecule type" value="Genomic_DNA"/>
</dbReference>
<accession>A0A2T6SRD1</accession>
<protein>
    <submittedName>
        <fullName evidence="1">Uncharacterized protein</fullName>
    </submittedName>
</protein>
<organism evidence="1 2">
    <name type="scientific">Helicobacter pylori</name>
    <name type="common">Campylobacter pylori</name>
    <dbReference type="NCBI Taxonomy" id="210"/>
    <lineage>
        <taxon>Bacteria</taxon>
        <taxon>Pseudomonadati</taxon>
        <taxon>Campylobacterota</taxon>
        <taxon>Epsilonproteobacteria</taxon>
        <taxon>Campylobacterales</taxon>
        <taxon>Helicobacteraceae</taxon>
        <taxon>Helicobacter</taxon>
    </lineage>
</organism>
<dbReference type="Proteomes" id="UP000244660">
    <property type="component" value="Unassembled WGS sequence"/>
</dbReference>
<name>A0A2T6SRD1_HELPX</name>
<evidence type="ECO:0000313" key="1">
    <source>
        <dbReference type="EMBL" id="PUD39422.1"/>
    </source>
</evidence>
<reference evidence="1 2" key="1">
    <citation type="submission" date="2018-01" db="EMBL/GenBank/DDBJ databases">
        <title>Helicobacter pylori genome-wide association study shows promise for predicting gastric cancer risk.</title>
        <authorList>
            <person name="Berthenet E."/>
            <person name="Yahara K."/>
            <person name="Thorell K."/>
            <person name="Pascoe B."/>
            <person name="Meric G."/>
            <person name="Mikhail J.M."/>
            <person name="Engstrand L."/>
            <person name="Enroth H."/>
            <person name="Burette A."/>
            <person name="Megraud F."/>
            <person name="Atherton J."/>
            <person name="Smith S."/>
            <person name="Wilkinson T.S."/>
            <person name="Hitchings M.D."/>
            <person name="Falush D."/>
            <person name="Sheppard S.K."/>
        </authorList>
    </citation>
    <scope>NUCLEOTIDE SEQUENCE [LARGE SCALE GENOMIC DNA]</scope>
    <source>
        <strain evidence="1 2">462</strain>
    </source>
</reference>
<evidence type="ECO:0000313" key="2">
    <source>
        <dbReference type="Proteomes" id="UP000244660"/>
    </source>
</evidence>
<gene>
    <name evidence="1" type="ORF">C2R92_05775</name>
</gene>
<comment type="caution">
    <text evidence="1">The sequence shown here is derived from an EMBL/GenBank/DDBJ whole genome shotgun (WGS) entry which is preliminary data.</text>
</comment>
<dbReference type="AlphaFoldDB" id="A0A2T6SRD1"/>